<accession>A0A0W8C627</accession>
<keyword evidence="5" id="KW-0631">Potassium channel</keyword>
<dbReference type="InterPro" id="IPR013959">
    <property type="entry name" value="DASH_Dad4"/>
</dbReference>
<evidence type="ECO:0000256" key="2">
    <source>
        <dbReference type="ARBA" id="ARBA00022448"/>
    </source>
</evidence>
<organism evidence="14 15">
    <name type="scientific">Phytophthora nicotianae</name>
    <name type="common">Potato buckeye rot agent</name>
    <name type="synonym">Phytophthora parasitica</name>
    <dbReference type="NCBI Taxonomy" id="4792"/>
    <lineage>
        <taxon>Eukaryota</taxon>
        <taxon>Sar</taxon>
        <taxon>Stramenopiles</taxon>
        <taxon>Oomycota</taxon>
        <taxon>Peronosporomycetes</taxon>
        <taxon>Peronosporales</taxon>
        <taxon>Peronosporaceae</taxon>
        <taxon>Phytophthora</taxon>
    </lineage>
</organism>
<dbReference type="Gene3D" id="1.20.120.350">
    <property type="entry name" value="Voltage-gated potassium channels. Chain C"/>
    <property type="match status" value="1"/>
</dbReference>
<dbReference type="InterPro" id="IPR005821">
    <property type="entry name" value="Ion_trans_dom"/>
</dbReference>
<dbReference type="GO" id="GO:0001508">
    <property type="term" value="P:action potential"/>
    <property type="evidence" value="ECO:0007669"/>
    <property type="project" value="TreeGrafter"/>
</dbReference>
<dbReference type="AlphaFoldDB" id="A0A0W8C627"/>
<dbReference type="GO" id="GO:0008608">
    <property type="term" value="P:attachment of spindle microtubules to kinetochore"/>
    <property type="evidence" value="ECO:0007669"/>
    <property type="project" value="InterPro"/>
</dbReference>
<name>A0A0W8C627_PHYNI</name>
<evidence type="ECO:0000256" key="9">
    <source>
        <dbReference type="ARBA" id="ARBA00023065"/>
    </source>
</evidence>
<dbReference type="PANTHER" id="PTHR11537:SF254">
    <property type="entry name" value="POTASSIUM VOLTAGE-GATED CHANNEL PROTEIN SHAB"/>
    <property type="match status" value="1"/>
</dbReference>
<evidence type="ECO:0000256" key="7">
    <source>
        <dbReference type="ARBA" id="ARBA00022958"/>
    </source>
</evidence>
<dbReference type="GO" id="GO:0042729">
    <property type="term" value="C:DASH complex"/>
    <property type="evidence" value="ECO:0007669"/>
    <property type="project" value="InterPro"/>
</dbReference>
<keyword evidence="3" id="KW-0633">Potassium transport</keyword>
<keyword evidence="7" id="KW-0630">Potassium</keyword>
<gene>
    <name evidence="14" type="ORF">AM587_10009827</name>
</gene>
<dbReference type="GO" id="GO:0072686">
    <property type="term" value="C:mitotic spindle"/>
    <property type="evidence" value="ECO:0007669"/>
    <property type="project" value="InterPro"/>
</dbReference>
<evidence type="ECO:0000256" key="11">
    <source>
        <dbReference type="ARBA" id="ARBA00023303"/>
    </source>
</evidence>
<evidence type="ECO:0000259" key="13">
    <source>
        <dbReference type="Pfam" id="PF00520"/>
    </source>
</evidence>
<evidence type="ECO:0000256" key="5">
    <source>
        <dbReference type="ARBA" id="ARBA00022826"/>
    </source>
</evidence>
<keyword evidence="11" id="KW-0407">Ion channel</keyword>
<keyword evidence="10 12" id="KW-0472">Membrane</keyword>
<sequence>MAQGEHQQLLPKSDDIDVQLSVRDGLATTISTPKRRVPRVHRARSCASLRADIWTLLHYRTSLKQRSGLQRASYVFEVCVLVLITLNVVLAMYVSATPLGNEPVTKSDWYEMFLYVSTALFTVEYLMRLWSLKWMLRPMSVIDLVVLIPFYLEILLEHQYGDVLLAVSSRGVLTLRGFRLLRIMSFLHLERSYQAMKNLREIFALKKEELAVVTYLTIVIVLTSSTTIFFLENPAQPEVFTSIGTCSWWAIETITSLGYGDIVPITAAGRAFSSLLALWGIILFTIPGAVLGSGFVEVMLKKQEQKNEQAMEESIRTSLTRELRTLSSSNIFFAGNLDSPRTDLDSPLGATQSFSVPPSANSTRYDYPSFAAPAPPVVRLQEQVDRLNATQVHPHEEKQKALLQRITGSVARLHEVIKEINTQIEKSDAFREELAFTCQVWKGYESRVQPHCDTAIAAAAQQQRQQEQQLQR</sequence>
<evidence type="ECO:0000256" key="12">
    <source>
        <dbReference type="SAM" id="Phobius"/>
    </source>
</evidence>
<dbReference type="GO" id="GO:0005249">
    <property type="term" value="F:voltage-gated potassium channel activity"/>
    <property type="evidence" value="ECO:0007669"/>
    <property type="project" value="InterPro"/>
</dbReference>
<dbReference type="InterPro" id="IPR027359">
    <property type="entry name" value="Volt_channel_dom_sf"/>
</dbReference>
<keyword evidence="8 12" id="KW-1133">Transmembrane helix</keyword>
<dbReference type="FunFam" id="1.10.287.70:FF:000243">
    <property type="entry name" value="Voltage-gated potassium channel"/>
    <property type="match status" value="1"/>
</dbReference>
<evidence type="ECO:0000256" key="4">
    <source>
        <dbReference type="ARBA" id="ARBA00022692"/>
    </source>
</evidence>
<keyword evidence="6" id="KW-0851">Voltage-gated channel</keyword>
<feature type="transmembrane region" description="Helical" evidence="12">
    <location>
        <begin position="210"/>
        <end position="231"/>
    </location>
</feature>
<comment type="subcellular location">
    <subcellularLocation>
        <location evidence="1">Membrane</location>
        <topology evidence="1">Multi-pass membrane protein</topology>
    </subcellularLocation>
</comment>
<keyword evidence="2" id="KW-0813">Transport</keyword>
<evidence type="ECO:0000313" key="15">
    <source>
        <dbReference type="Proteomes" id="UP000052943"/>
    </source>
</evidence>
<dbReference type="GO" id="GO:0008076">
    <property type="term" value="C:voltage-gated potassium channel complex"/>
    <property type="evidence" value="ECO:0007669"/>
    <property type="project" value="InterPro"/>
</dbReference>
<proteinExistence type="predicted"/>
<evidence type="ECO:0000256" key="1">
    <source>
        <dbReference type="ARBA" id="ARBA00004141"/>
    </source>
</evidence>
<dbReference type="PANTHER" id="PTHR11537">
    <property type="entry name" value="VOLTAGE-GATED POTASSIUM CHANNEL"/>
    <property type="match status" value="1"/>
</dbReference>
<comment type="caution">
    <text evidence="14">The sequence shown here is derived from an EMBL/GenBank/DDBJ whole genome shotgun (WGS) entry which is preliminary data.</text>
</comment>
<dbReference type="OrthoDB" id="415460at2759"/>
<feature type="domain" description="Ion transport" evidence="13">
    <location>
        <begin position="74"/>
        <end position="299"/>
    </location>
</feature>
<evidence type="ECO:0000256" key="3">
    <source>
        <dbReference type="ARBA" id="ARBA00022538"/>
    </source>
</evidence>
<keyword evidence="4 12" id="KW-0812">Transmembrane</keyword>
<protein>
    <submittedName>
        <fullName evidence="14">Potassium voltage-gated channel subfamily D member 3</fullName>
    </submittedName>
</protein>
<dbReference type="Pfam" id="PF08650">
    <property type="entry name" value="DASH_Dad4"/>
    <property type="match status" value="1"/>
</dbReference>
<dbReference type="SUPFAM" id="SSF81324">
    <property type="entry name" value="Voltage-gated potassium channels"/>
    <property type="match status" value="1"/>
</dbReference>
<dbReference type="Gene3D" id="1.10.287.70">
    <property type="match status" value="1"/>
</dbReference>
<keyword evidence="9" id="KW-0406">Ion transport</keyword>
<dbReference type="InterPro" id="IPR028325">
    <property type="entry name" value="VG_K_chnl"/>
</dbReference>
<dbReference type="PRINTS" id="PR00169">
    <property type="entry name" value="KCHANNEL"/>
</dbReference>
<dbReference type="Pfam" id="PF00520">
    <property type="entry name" value="Ion_trans"/>
    <property type="match status" value="1"/>
</dbReference>
<feature type="transmembrane region" description="Helical" evidence="12">
    <location>
        <begin position="276"/>
        <end position="296"/>
    </location>
</feature>
<evidence type="ECO:0000256" key="10">
    <source>
        <dbReference type="ARBA" id="ARBA00023136"/>
    </source>
</evidence>
<dbReference type="EMBL" id="LNFO01004797">
    <property type="protein sequence ID" value="KUF79524.1"/>
    <property type="molecule type" value="Genomic_DNA"/>
</dbReference>
<evidence type="ECO:0000256" key="6">
    <source>
        <dbReference type="ARBA" id="ARBA00022882"/>
    </source>
</evidence>
<dbReference type="STRING" id="4790.A0A0W8C627"/>
<evidence type="ECO:0000256" key="8">
    <source>
        <dbReference type="ARBA" id="ARBA00022989"/>
    </source>
</evidence>
<evidence type="ECO:0000313" key="14">
    <source>
        <dbReference type="EMBL" id="KUF79524.1"/>
    </source>
</evidence>
<feature type="transmembrane region" description="Helical" evidence="12">
    <location>
        <begin position="109"/>
        <end position="127"/>
    </location>
</feature>
<dbReference type="Proteomes" id="UP000052943">
    <property type="component" value="Unassembled WGS sequence"/>
</dbReference>
<reference evidence="14 15" key="1">
    <citation type="submission" date="2015-11" db="EMBL/GenBank/DDBJ databases">
        <title>Genomes and virulence difference between two physiological races of Phytophthora nicotianae.</title>
        <authorList>
            <person name="Liu H."/>
            <person name="Ma X."/>
            <person name="Yu H."/>
            <person name="Fang D."/>
            <person name="Li Y."/>
            <person name="Wang X."/>
            <person name="Wang W."/>
            <person name="Dong Y."/>
            <person name="Xiao B."/>
        </authorList>
    </citation>
    <scope>NUCLEOTIDE SEQUENCE [LARGE SCALE GENOMIC DNA]</scope>
    <source>
        <strain evidence="15">race 0</strain>
    </source>
</reference>
<feature type="transmembrane region" description="Helical" evidence="12">
    <location>
        <begin position="74"/>
        <end position="94"/>
    </location>
</feature>